<evidence type="ECO:0000313" key="2">
    <source>
        <dbReference type="Proteomes" id="UP000766336"/>
    </source>
</evidence>
<gene>
    <name evidence="1" type="ORF">KHU32_09685</name>
</gene>
<keyword evidence="2" id="KW-1185">Reference proteome</keyword>
<accession>A0ABS5QCR0</accession>
<sequence length="504" mass="53502">MAVGPGLLRTLTPPVGGWDTRSAIADMAADNAIKLDNWFPRATDVVMRRGSQQHSSGMPGAVDTLLRYSPPAGAQVLFGASGSGIYNVTGVGAVGAPVVSGLTNARWQSTQVTNSGGHFLFACNGSDPAQLYNGTAWSAAAITGLSTSSIVWCNLHQRRLWFGASGSLKAWYLAADAIAGAAIGYDLGPLCRLGGHLVGMVSWSRDGGAGPQDLAVFLTSEGEVLVFTGTDPAAAATWAFVGKFEIGRPVGRRCFVRAASDVVIITQDGFQPISMMLPVDRVQAEKASLSAQIDPTVRQAVRDWGSNFGWEILLYPRGSMMICNVPANGGAQQYVFNTVTTKPCRFTGLGARCWGLLNDEAYFGTADGRVVRFDVGSSDEGRDIPAEALQAFNYFGSAGIMKAFKRAEPVFEAGAAPRVAVDLALDFNTMAPPPIILDPPAPTAGIWDVSRWGEGRWGGQAIWRGWRGVRGRGRSAAVRLRATSREATPAWLATNILFTPEGRL</sequence>
<proteinExistence type="predicted"/>
<name>A0ABS5QCR0_9PROT</name>
<comment type="caution">
    <text evidence="1">The sequence shown here is derived from an EMBL/GenBank/DDBJ whole genome shotgun (WGS) entry which is preliminary data.</text>
</comment>
<dbReference type="EMBL" id="JAHCDA010000002">
    <property type="protein sequence ID" value="MBS7811208.1"/>
    <property type="molecule type" value="Genomic_DNA"/>
</dbReference>
<dbReference type="Proteomes" id="UP000766336">
    <property type="component" value="Unassembled WGS sequence"/>
</dbReference>
<evidence type="ECO:0000313" key="1">
    <source>
        <dbReference type="EMBL" id="MBS7811208.1"/>
    </source>
</evidence>
<reference evidence="1 2" key="1">
    <citation type="submission" date="2021-05" db="EMBL/GenBank/DDBJ databases">
        <title>Roseococcus sp. XZZS9, whole genome shotgun sequencing project.</title>
        <authorList>
            <person name="Zhao G."/>
            <person name="Shen L."/>
        </authorList>
    </citation>
    <scope>NUCLEOTIDE SEQUENCE [LARGE SCALE GENOMIC DNA]</scope>
    <source>
        <strain evidence="1 2">XZZS9</strain>
    </source>
</reference>
<protein>
    <submittedName>
        <fullName evidence="1">Uncharacterized protein</fullName>
    </submittedName>
</protein>
<dbReference type="RefSeq" id="WP_213669897.1">
    <property type="nucleotide sequence ID" value="NZ_JAHCDA010000002.1"/>
</dbReference>
<organism evidence="1 2">
    <name type="scientific">Roseococcus pinisoli</name>
    <dbReference type="NCBI Taxonomy" id="2835040"/>
    <lineage>
        <taxon>Bacteria</taxon>
        <taxon>Pseudomonadati</taxon>
        <taxon>Pseudomonadota</taxon>
        <taxon>Alphaproteobacteria</taxon>
        <taxon>Acetobacterales</taxon>
        <taxon>Roseomonadaceae</taxon>
        <taxon>Roseococcus</taxon>
    </lineage>
</organism>